<protein>
    <recommendedName>
        <fullName evidence="6 7">Large ribosomal subunit protein uL3</fullName>
    </recommendedName>
</protein>
<evidence type="ECO:0000313" key="11">
    <source>
        <dbReference type="EMBL" id="OGK04606.1"/>
    </source>
</evidence>
<dbReference type="Gene3D" id="3.30.160.810">
    <property type="match status" value="1"/>
</dbReference>
<evidence type="ECO:0000256" key="4">
    <source>
        <dbReference type="ARBA" id="ARBA00022980"/>
    </source>
</evidence>
<evidence type="ECO:0000256" key="6">
    <source>
        <dbReference type="ARBA" id="ARBA00035243"/>
    </source>
</evidence>
<dbReference type="PROSITE" id="PS00474">
    <property type="entry name" value="RIBOSOMAL_L3"/>
    <property type="match status" value="1"/>
</dbReference>
<dbReference type="EMBL" id="MFYX01000067">
    <property type="protein sequence ID" value="OGK04606.1"/>
    <property type="molecule type" value="Genomic_DNA"/>
</dbReference>
<organism evidence="11 12">
    <name type="scientific">Candidatus Raymondbacteria bacterium RIFOXYD12_FULL_49_13</name>
    <dbReference type="NCBI Taxonomy" id="1817890"/>
    <lineage>
        <taxon>Bacteria</taxon>
        <taxon>Raymondiibacteriota</taxon>
    </lineage>
</organism>
<dbReference type="InterPro" id="IPR019926">
    <property type="entry name" value="Ribosomal_uL3_CS"/>
</dbReference>
<dbReference type="NCBIfam" id="TIGR03625">
    <property type="entry name" value="L3_bact"/>
    <property type="match status" value="1"/>
</dbReference>
<accession>A0A1F7FDR4</accession>
<dbReference type="InterPro" id="IPR009000">
    <property type="entry name" value="Transl_B-barrel_sf"/>
</dbReference>
<evidence type="ECO:0000256" key="8">
    <source>
        <dbReference type="RuleBase" id="RU003905"/>
    </source>
</evidence>
<sequence length="210" mass="22832">MLNKVFAKKIGMTSVFNSEGQRLGVTVLQAFPLKILQIKTKEHDGYNALVVGFNRCREKSIRAPQRGLLKKAGSDPVRCIAETTADDFSKYSVGQEVGLDAFTGVSKVDISGTSKGRGFAGGIKRHHFHRGRETHGNKMHREGGSIGQHTDPSNVWKGKRMAGRMGGKPATVRNVEIFSIDTEKNIIIIEGAVPGANSGVINITRAYGRK</sequence>
<evidence type="ECO:0000256" key="5">
    <source>
        <dbReference type="ARBA" id="ARBA00023274"/>
    </source>
</evidence>
<evidence type="ECO:0000313" key="12">
    <source>
        <dbReference type="Proteomes" id="UP000179243"/>
    </source>
</evidence>
<feature type="compositionally biased region" description="Basic and acidic residues" evidence="10">
    <location>
        <begin position="132"/>
        <end position="143"/>
    </location>
</feature>
<dbReference type="GO" id="GO:0019843">
    <property type="term" value="F:rRNA binding"/>
    <property type="evidence" value="ECO:0007669"/>
    <property type="project" value="UniProtKB-UniRule"/>
</dbReference>
<keyword evidence="2 7" id="KW-0699">rRNA-binding</keyword>
<evidence type="ECO:0000256" key="7">
    <source>
        <dbReference type="HAMAP-Rule" id="MF_01325"/>
    </source>
</evidence>
<reference evidence="11 12" key="1">
    <citation type="journal article" date="2016" name="Nat. Commun.">
        <title>Thousands of microbial genomes shed light on interconnected biogeochemical processes in an aquifer system.</title>
        <authorList>
            <person name="Anantharaman K."/>
            <person name="Brown C.T."/>
            <person name="Hug L.A."/>
            <person name="Sharon I."/>
            <person name="Castelle C.J."/>
            <person name="Probst A.J."/>
            <person name="Thomas B.C."/>
            <person name="Singh A."/>
            <person name="Wilkins M.J."/>
            <person name="Karaoz U."/>
            <person name="Brodie E.L."/>
            <person name="Williams K.H."/>
            <person name="Hubbard S.S."/>
            <person name="Banfield J.F."/>
        </authorList>
    </citation>
    <scope>NUCLEOTIDE SEQUENCE [LARGE SCALE GENOMIC DNA]</scope>
</reference>
<evidence type="ECO:0000256" key="2">
    <source>
        <dbReference type="ARBA" id="ARBA00022730"/>
    </source>
</evidence>
<evidence type="ECO:0000256" key="9">
    <source>
        <dbReference type="RuleBase" id="RU003906"/>
    </source>
</evidence>
<dbReference type="InterPro" id="IPR019927">
    <property type="entry name" value="Ribosomal_uL3_bac/org-type"/>
</dbReference>
<evidence type="ECO:0000256" key="1">
    <source>
        <dbReference type="ARBA" id="ARBA00006540"/>
    </source>
</evidence>
<keyword evidence="4 7" id="KW-0689">Ribosomal protein</keyword>
<comment type="caution">
    <text evidence="11">The sequence shown here is derived from an EMBL/GenBank/DDBJ whole genome shotgun (WGS) entry which is preliminary data.</text>
</comment>
<dbReference type="SUPFAM" id="SSF50447">
    <property type="entry name" value="Translation proteins"/>
    <property type="match status" value="1"/>
</dbReference>
<dbReference type="HAMAP" id="MF_01325_B">
    <property type="entry name" value="Ribosomal_uL3_B"/>
    <property type="match status" value="1"/>
</dbReference>
<evidence type="ECO:0000256" key="10">
    <source>
        <dbReference type="SAM" id="MobiDB-lite"/>
    </source>
</evidence>
<comment type="subunit">
    <text evidence="7 9">Part of the 50S ribosomal subunit. Forms a cluster with proteins L14 and L19.</text>
</comment>
<keyword evidence="3 7" id="KW-0694">RNA-binding</keyword>
<name>A0A1F7FDR4_UNCRA</name>
<proteinExistence type="inferred from homology"/>
<dbReference type="GO" id="GO:0006412">
    <property type="term" value="P:translation"/>
    <property type="evidence" value="ECO:0007669"/>
    <property type="project" value="UniProtKB-UniRule"/>
</dbReference>
<dbReference type="InterPro" id="IPR000597">
    <property type="entry name" value="Ribosomal_uL3"/>
</dbReference>
<dbReference type="AlphaFoldDB" id="A0A1F7FDR4"/>
<keyword evidence="5 7" id="KW-0687">Ribonucleoprotein</keyword>
<gene>
    <name evidence="7" type="primary">rplC</name>
    <name evidence="11" type="ORF">A2519_20725</name>
</gene>
<dbReference type="Gene3D" id="2.40.30.10">
    <property type="entry name" value="Translation factors"/>
    <property type="match status" value="1"/>
</dbReference>
<evidence type="ECO:0000256" key="3">
    <source>
        <dbReference type="ARBA" id="ARBA00022884"/>
    </source>
</evidence>
<dbReference type="Pfam" id="PF00297">
    <property type="entry name" value="Ribosomal_L3"/>
    <property type="match status" value="1"/>
</dbReference>
<feature type="region of interest" description="Disordered" evidence="10">
    <location>
        <begin position="132"/>
        <end position="167"/>
    </location>
</feature>
<dbReference type="PANTHER" id="PTHR11229:SF16">
    <property type="entry name" value="LARGE RIBOSOMAL SUBUNIT PROTEIN UL3C"/>
    <property type="match status" value="1"/>
</dbReference>
<dbReference type="GO" id="GO:0022625">
    <property type="term" value="C:cytosolic large ribosomal subunit"/>
    <property type="evidence" value="ECO:0007669"/>
    <property type="project" value="TreeGrafter"/>
</dbReference>
<comment type="function">
    <text evidence="7 9">One of the primary rRNA binding proteins, it binds directly near the 3'-end of the 23S rRNA, where it nucleates assembly of the 50S subunit.</text>
</comment>
<dbReference type="PANTHER" id="PTHR11229">
    <property type="entry name" value="50S RIBOSOMAL PROTEIN L3"/>
    <property type="match status" value="1"/>
</dbReference>
<dbReference type="GO" id="GO:0003735">
    <property type="term" value="F:structural constituent of ribosome"/>
    <property type="evidence" value="ECO:0007669"/>
    <property type="project" value="UniProtKB-UniRule"/>
</dbReference>
<dbReference type="FunFam" id="2.40.30.10:FF:000004">
    <property type="entry name" value="50S ribosomal protein L3"/>
    <property type="match status" value="1"/>
</dbReference>
<dbReference type="Proteomes" id="UP000179243">
    <property type="component" value="Unassembled WGS sequence"/>
</dbReference>
<comment type="similarity">
    <text evidence="1 7 8">Belongs to the universal ribosomal protein uL3 family.</text>
</comment>